<sequence>MVKMLAVISPAKTLDFDNEAPVETVTDYRLADEAQALVEVMKQKSTADLKKMMKLSDKLAQLNVDRFQHWTPEMTASNSKAALFAFKGDVYTGLSAETLTEPQIHESQNRVRILSGLYGLLRPLDRIQPYRLEMGTRVSTDAGKNLYEFWGPKITDLLNVDLEGSGAGALLNLASEEYFKAVKTDQIICPIITPVFKDEKNGQYKIISFYAKKARGMMVRYLLEEQPKNLEDLKTFNYAGYQYSEADSSETQWVFKRPESAANTNK</sequence>
<evidence type="ECO:0000313" key="3">
    <source>
        <dbReference type="Proteomes" id="UP000005953"/>
    </source>
</evidence>
<reference evidence="2 3" key="1">
    <citation type="submission" date="2006-02" db="EMBL/GenBank/DDBJ databases">
        <authorList>
            <person name="Pinhassi J."/>
            <person name="Pedros-Alio C."/>
            <person name="Ferriera S."/>
            <person name="Johnson J."/>
            <person name="Kravitz S."/>
            <person name="Halpern A."/>
            <person name="Remington K."/>
            <person name="Beeson K."/>
            <person name="Tran B."/>
            <person name="Rogers Y.-H."/>
            <person name="Friedman R."/>
            <person name="Venter J.C."/>
        </authorList>
    </citation>
    <scope>NUCLEOTIDE SEQUENCE [LARGE SCALE GENOMIC DNA]</scope>
    <source>
        <strain evidence="2 3">MED297</strain>
    </source>
</reference>
<dbReference type="STRING" id="314283.MED297_15650"/>
<gene>
    <name evidence="2" type="ORF">MED297_15650</name>
</gene>
<dbReference type="HOGENOM" id="CLU_061989_0_0_6"/>
<dbReference type="PANTHER" id="PTHR30283">
    <property type="entry name" value="PEROXIDE STRESS RESPONSE PROTEIN YAAA"/>
    <property type="match status" value="1"/>
</dbReference>
<comment type="caution">
    <text evidence="2">The sequence shown here is derived from an EMBL/GenBank/DDBJ whole genome shotgun (WGS) entry which is preliminary data.</text>
</comment>
<keyword evidence="3" id="KW-1185">Reference proteome</keyword>
<comment type="similarity">
    <text evidence="1">Belongs to the UPF0246 family.</text>
</comment>
<dbReference type="GO" id="GO:0033194">
    <property type="term" value="P:response to hydroperoxide"/>
    <property type="evidence" value="ECO:0007669"/>
    <property type="project" value="TreeGrafter"/>
</dbReference>
<dbReference type="AlphaFoldDB" id="A4BIQ4"/>
<proteinExistence type="inferred from homology"/>
<dbReference type="InterPro" id="IPR005583">
    <property type="entry name" value="YaaA"/>
</dbReference>
<dbReference type="NCBIfam" id="NF002542">
    <property type="entry name" value="PRK02101.1-3"/>
    <property type="match status" value="1"/>
</dbReference>
<name>A4BIQ4_9GAMM</name>
<evidence type="ECO:0000256" key="1">
    <source>
        <dbReference type="HAMAP-Rule" id="MF_00652"/>
    </source>
</evidence>
<dbReference type="RefSeq" id="WP_008043280.1">
    <property type="nucleotide sequence ID" value="NZ_CH724150.1"/>
</dbReference>
<dbReference type="PANTHER" id="PTHR30283:SF4">
    <property type="entry name" value="PEROXIDE STRESS RESISTANCE PROTEIN YAAA"/>
    <property type="match status" value="1"/>
</dbReference>
<dbReference type="HAMAP" id="MF_00652">
    <property type="entry name" value="UPF0246"/>
    <property type="match status" value="1"/>
</dbReference>
<dbReference type="Pfam" id="PF03883">
    <property type="entry name" value="H2O2_YaaD"/>
    <property type="match status" value="1"/>
</dbReference>
<dbReference type="Proteomes" id="UP000005953">
    <property type="component" value="Unassembled WGS sequence"/>
</dbReference>
<evidence type="ECO:0000313" key="2">
    <source>
        <dbReference type="EMBL" id="EAR08018.1"/>
    </source>
</evidence>
<protein>
    <recommendedName>
        <fullName evidence="1">UPF0246 protein MED297_15650</fullName>
    </recommendedName>
</protein>
<accession>A4BIQ4</accession>
<dbReference type="GO" id="GO:0005829">
    <property type="term" value="C:cytosol"/>
    <property type="evidence" value="ECO:0007669"/>
    <property type="project" value="TreeGrafter"/>
</dbReference>
<dbReference type="EMBL" id="AAOE01000027">
    <property type="protein sequence ID" value="EAR08018.1"/>
    <property type="molecule type" value="Genomic_DNA"/>
</dbReference>
<organism evidence="2 3">
    <name type="scientific">Reinekea blandensis MED297</name>
    <dbReference type="NCBI Taxonomy" id="314283"/>
    <lineage>
        <taxon>Bacteria</taxon>
        <taxon>Pseudomonadati</taxon>
        <taxon>Pseudomonadota</taxon>
        <taxon>Gammaproteobacteria</taxon>
        <taxon>Oceanospirillales</taxon>
        <taxon>Saccharospirillaceae</taxon>
        <taxon>Reinekea</taxon>
    </lineage>
</organism>